<sequence>MSVISVQTAIKEFLASPKAEVLCIRGHWGTGKTHAWKTTAKAQRSERGAVAFNAYAYVSLFGVNSITDLKSQILQNTVTRAQMGDVPSMETATKFTSSVETATKKGILGLVSGILGTRLEAIVSALGLLISKQIVCIDDLERKGEKLSTGDVLGYLSNLKEERGCKVVILLNDEALNGSDKQQFAVYLEKVVDRNLLFAPTAEESAMIAIPQIDHIANIVRERCIQLGIDNIRVIGKIYNAVQQIMPLLSKFSGETRESIAASMVVMGWVHHQPSSAPSIEFLKGFSSRMWGREKQTLTLDEEAYDATLSNFGFSDLDELDMELYNGIANGYFTQATIDDHASEFHQKVLKEQALERYSEACNEYHNSFRNGLEVVTKIADSFIREVEFLSVENLQATVSLLRELSLTDSIKPTIDAFIASRKDNPAATDNDRIYTDDSKLDPEIVERLKEVRKEQQPKKLIEHILSESQDVYEQKVVIALLAFPIDEYERILRTYEGKKLAVILRSLGAYSRIGNPTDNMKEVTRRYHDAMRKVATDSDLNRHRVLQRGIKLQRPEN</sequence>
<name>A0AAF1KR01_9HYPH</name>
<evidence type="ECO:0000259" key="1">
    <source>
        <dbReference type="Pfam" id="PF07693"/>
    </source>
</evidence>
<dbReference type="InterPro" id="IPR027417">
    <property type="entry name" value="P-loop_NTPase"/>
</dbReference>
<dbReference type="Pfam" id="PF07693">
    <property type="entry name" value="KAP_NTPase"/>
    <property type="match status" value="1"/>
</dbReference>
<feature type="domain" description="KAP NTPase" evidence="1">
    <location>
        <begin position="19"/>
        <end position="193"/>
    </location>
</feature>
<dbReference type="Proteomes" id="UP000249499">
    <property type="component" value="Chromosome"/>
</dbReference>
<dbReference type="SUPFAM" id="SSF52540">
    <property type="entry name" value="P-loop containing nucleoside triphosphate hydrolases"/>
    <property type="match status" value="1"/>
</dbReference>
<reference evidence="3" key="2">
    <citation type="journal article" date="2023" name="MicrobiologyOpen">
        <title>Genomics of the tumorigenes clade of the family Rhizobiaceae and description of Rhizobium rhododendri sp. nov.</title>
        <authorList>
            <person name="Kuzmanovic N."/>
            <person name="diCenzo G.C."/>
            <person name="Bunk B."/>
            <person name="Sproeer C."/>
            <person name="Fruehling A."/>
            <person name="Neumann-Schaal M."/>
            <person name="Overmann J."/>
            <person name="Smalla K."/>
        </authorList>
    </citation>
    <scope>NUCLEOTIDE SEQUENCE [LARGE SCALE GENOMIC DNA]</scope>
    <source>
        <strain evidence="3">1078</strain>
    </source>
</reference>
<evidence type="ECO:0000313" key="2">
    <source>
        <dbReference type="EMBL" id="WFR96177.1"/>
    </source>
</evidence>
<reference evidence="2 3" key="1">
    <citation type="journal article" date="2018" name="Sci. Rep.">
        <title>Rhizobium tumorigenes sp. nov., a novel plant tumorigenic bacterium isolated from cane gall tumors on thornless blackberry.</title>
        <authorList>
            <person name="Kuzmanovi N."/>
            <person name="Smalla K."/>
            <person name="Gronow S."/>
            <person name="PuBawska J."/>
        </authorList>
    </citation>
    <scope>NUCLEOTIDE SEQUENCE [LARGE SCALE GENOMIC DNA]</scope>
    <source>
        <strain evidence="2 3">1078</strain>
    </source>
</reference>
<dbReference type="InterPro" id="IPR011646">
    <property type="entry name" value="KAP_P-loop"/>
</dbReference>
<dbReference type="EMBL" id="CP117255">
    <property type="protein sequence ID" value="WFR96177.1"/>
    <property type="molecule type" value="Genomic_DNA"/>
</dbReference>
<gene>
    <name evidence="2" type="ORF">PR017_03270</name>
</gene>
<dbReference type="KEGG" id="rtu:PR017_03270"/>
<dbReference type="Gene3D" id="3.40.50.300">
    <property type="entry name" value="P-loop containing nucleotide triphosphate hydrolases"/>
    <property type="match status" value="1"/>
</dbReference>
<evidence type="ECO:0000313" key="3">
    <source>
        <dbReference type="Proteomes" id="UP000249499"/>
    </source>
</evidence>
<keyword evidence="3" id="KW-1185">Reference proteome</keyword>
<proteinExistence type="predicted"/>
<dbReference type="RefSeq" id="WP_111220276.1">
    <property type="nucleotide sequence ID" value="NZ_CP117255.1"/>
</dbReference>
<protein>
    <recommendedName>
        <fullName evidence="1">KAP NTPase domain-containing protein</fullName>
    </recommendedName>
</protein>
<accession>A0AAF1KR01</accession>
<dbReference type="AlphaFoldDB" id="A0AAF1KR01"/>
<organism evidence="2 3">
    <name type="scientific">Rhizobium tumorigenes</name>
    <dbReference type="NCBI Taxonomy" id="2041385"/>
    <lineage>
        <taxon>Bacteria</taxon>
        <taxon>Pseudomonadati</taxon>
        <taxon>Pseudomonadota</taxon>
        <taxon>Alphaproteobacteria</taxon>
        <taxon>Hyphomicrobiales</taxon>
        <taxon>Rhizobiaceae</taxon>
        <taxon>Rhizobium/Agrobacterium group</taxon>
        <taxon>Rhizobium</taxon>
    </lineage>
</organism>